<feature type="compositionally biased region" description="Low complexity" evidence="7">
    <location>
        <begin position="553"/>
        <end position="578"/>
    </location>
</feature>
<sequence>MATALGPDASPVYATHQQSNSVNGYGIDLAVRPATALGSSHFASPPNSALSPTTHGGNVDGIDYAGLPRWDDAQVAAWLTAALPTLANNYADTFASNDIRGSVLLEVDQSALKEMGVKSVGDRVKICVAVRTLRTKYNSALAAATSSSSPTLSAGASLSRRPSALGRIGPSPLLNRVPYSPPSVPSSASSPTSLVSSPPQPSISSLRPGSTSLSYSARNISVGNRIPPPLHLAQSNAVSSGGISTQLSPPSATTSPKSATFAMPTPSFGEATSPMRAMHAVYPAQPAPTGRIPPTPTKTTTALPSPSRPHHFDTSPILAQAPQQYQNQGLTTSVSASSLASRPPQTYGSGHRKANSSSVPAPAGGAAPNNSSNRPPFAGQAVSYAGHPYAASASSSAASTLVPSTLNSGSSSSTLTSTSGLLPSAIPALPPRFASAPALPVSSSASAPSATQLSNLDVMRKAVKFTSADGITTRVLAVADARDGREVLARVMKKFGGREGEDLDGWGVWTTEVTGAARLLTEHELFQICQNASAPERTRGLIVRRHHTQQAHSTSPPSSHTPTFSSTPTSPSQTLASSFSPTQFIKDRAQKLQWVFGDSHTSSSDGTSMRSASGSSHQHLGADLPRIGAIEPASPTMSADEEDDGAVLVIAPHAAAERDAAERARTTKLNRASTVSIMSGLEAPDWARNYYSGGENALDTASGTAASSVSTSAAQSADTPLYARGHTYVPPKRTSSRRTAPSAAAQVAAAASQPAQAASPPKLPPRGPPAPSIASEERQGLLPESTRKLRNFFGQRPPSELITTHLTEFFPLGLRGSGMDKVDRKLLSKQVRASIRRSMSAATGGALLPPGVDATGRRSSTASIASRTSRHSSLRPRTSGASGLEPFPRIASPVSHGETSWEQQRDARPQVAESASMSRFSGSSNGSVSDLPLASTGSSLRGTRSPRSSSGSALDPPDETAEDDGVADAAQTHLVVPARVAASPESVAMAMRHSSSSSAGETTTSAGENDLAETRSLASSLAPSYLDPHGLSSNRLSRRMSRMSGSSRLSVGAQSLWERRSRDSDVASIITVDDVTAELETRRQSGVSWRNSDEDDAEEDLSVYVKGMKWIKGALIGAGSFGSVFLGMNPMTGSLMAVKQVELPTGTSHNEERKKGMLDALEREIELLKVLQHDNIVQYLDSSTDDKHLNIFLEYVPGGSVAALLQNYGAFEEALVSKFVRQILTGLEYLHGREIIHRDIKGANILVDNKGNIKISDFGISKKVEDNLLTGAKVHRPSLQGSVYWMAPEVVKQTAYTSKADIWSLGCLVVEMLTGAHPWANLTQMQAIFRIGSSSRPTVPDDISTEAHDFLDQTFEIDHEDRPAATELLLHPFIRESDGWTAAAQQTPTRATFSEDATVAARS</sequence>
<feature type="region of interest" description="Disordered" evidence="7">
    <location>
        <begin position="598"/>
        <end position="620"/>
    </location>
</feature>
<evidence type="ECO:0000256" key="2">
    <source>
        <dbReference type="ARBA" id="ARBA00022679"/>
    </source>
</evidence>
<dbReference type="EC" id="2.7.11.25" evidence="10"/>
<feature type="region of interest" description="Disordered" evidence="7">
    <location>
        <begin position="147"/>
        <end position="211"/>
    </location>
</feature>
<dbReference type="InterPro" id="IPR017441">
    <property type="entry name" value="Protein_kinase_ATP_BS"/>
</dbReference>
<feature type="compositionally biased region" description="Low complexity" evidence="7">
    <location>
        <begin position="994"/>
        <end position="1008"/>
    </location>
</feature>
<dbReference type="InterPro" id="IPR011009">
    <property type="entry name" value="Kinase-like_dom_sf"/>
</dbReference>
<dbReference type="InterPro" id="IPR050538">
    <property type="entry name" value="MAP_kinase_kinase_kinase"/>
</dbReference>
<dbReference type="Pfam" id="PF14847">
    <property type="entry name" value="Ras_bdg_2"/>
    <property type="match status" value="1"/>
</dbReference>
<keyword evidence="11" id="KW-1185">Reference proteome</keyword>
<dbReference type="Pfam" id="PF00069">
    <property type="entry name" value="Pkinase"/>
    <property type="match status" value="1"/>
</dbReference>
<evidence type="ECO:0000313" key="10">
    <source>
        <dbReference type="EMBL" id="POY74524.1"/>
    </source>
</evidence>
<dbReference type="SMART" id="SM00220">
    <property type="entry name" value="S_TKc"/>
    <property type="match status" value="1"/>
</dbReference>
<feature type="compositionally biased region" description="Low complexity" evidence="7">
    <location>
        <begin position="598"/>
        <end position="617"/>
    </location>
</feature>
<feature type="compositionally biased region" description="Low complexity" evidence="7">
    <location>
        <begin position="914"/>
        <end position="952"/>
    </location>
</feature>
<dbReference type="Gene3D" id="1.10.150.50">
    <property type="entry name" value="Transcription Factor, Ets-1"/>
    <property type="match status" value="1"/>
</dbReference>
<evidence type="ECO:0000256" key="6">
    <source>
        <dbReference type="PROSITE-ProRule" id="PRU10141"/>
    </source>
</evidence>
<keyword evidence="4 10" id="KW-0418">Kinase</keyword>
<dbReference type="Pfam" id="PF00536">
    <property type="entry name" value="SAM_1"/>
    <property type="match status" value="1"/>
</dbReference>
<dbReference type="PROSITE" id="PS00108">
    <property type="entry name" value="PROTEIN_KINASE_ST"/>
    <property type="match status" value="1"/>
</dbReference>
<keyword evidence="3 6" id="KW-0547">Nucleotide-binding</keyword>
<feature type="compositionally biased region" description="Low complexity" evidence="7">
    <location>
        <begin position="730"/>
        <end position="760"/>
    </location>
</feature>
<feature type="domain" description="Protein kinase" evidence="8">
    <location>
        <begin position="1110"/>
        <end position="1374"/>
    </location>
</feature>
<keyword evidence="5 6" id="KW-0067">ATP-binding</keyword>
<dbReference type="STRING" id="741276.A0A2S5BCM3"/>
<organism evidence="10 11">
    <name type="scientific">Rhodotorula taiwanensis</name>
    <dbReference type="NCBI Taxonomy" id="741276"/>
    <lineage>
        <taxon>Eukaryota</taxon>
        <taxon>Fungi</taxon>
        <taxon>Dikarya</taxon>
        <taxon>Basidiomycota</taxon>
        <taxon>Pucciniomycotina</taxon>
        <taxon>Microbotryomycetes</taxon>
        <taxon>Sporidiobolales</taxon>
        <taxon>Sporidiobolaceae</taxon>
        <taxon>Rhodotorula</taxon>
    </lineage>
</organism>
<dbReference type="Proteomes" id="UP000237144">
    <property type="component" value="Unassembled WGS sequence"/>
</dbReference>
<feature type="region of interest" description="Disordered" evidence="7">
    <location>
        <begin position="842"/>
        <end position="965"/>
    </location>
</feature>
<dbReference type="InterPro" id="IPR008271">
    <property type="entry name" value="Ser/Thr_kinase_AS"/>
</dbReference>
<comment type="similarity">
    <text evidence="1">Belongs to the protein kinase superfamily. STE Ser/Thr protein kinase family. MAP kinase kinase kinase subfamily.</text>
</comment>
<evidence type="ECO:0000259" key="8">
    <source>
        <dbReference type="PROSITE" id="PS50011"/>
    </source>
</evidence>
<feature type="compositionally biased region" description="Low complexity" evidence="7">
    <location>
        <begin position="330"/>
        <end position="341"/>
    </location>
</feature>
<dbReference type="InterPro" id="IPR013761">
    <property type="entry name" value="SAM/pointed_sf"/>
</dbReference>
<dbReference type="InterPro" id="IPR029458">
    <property type="entry name" value="Ras-bd_By2"/>
</dbReference>
<keyword evidence="2 10" id="KW-0808">Transferase</keyword>
<dbReference type="PANTHER" id="PTHR48016">
    <property type="entry name" value="MAP KINASE KINASE KINASE SSK2-RELATED-RELATED"/>
    <property type="match status" value="1"/>
</dbReference>
<feature type="compositionally biased region" description="Low complexity" evidence="7">
    <location>
        <begin position="185"/>
        <end position="197"/>
    </location>
</feature>
<feature type="domain" description="SAM" evidence="9">
    <location>
        <begin position="70"/>
        <end position="136"/>
    </location>
</feature>
<proteinExistence type="inferred from homology"/>
<feature type="compositionally biased region" description="Low complexity" evidence="7">
    <location>
        <begin position="857"/>
        <end position="867"/>
    </location>
</feature>
<reference evidence="10 11" key="1">
    <citation type="journal article" date="2018" name="Front. Microbiol.">
        <title>Prospects for Fungal Bioremediation of Acidic Radioactive Waste Sites: Characterization and Genome Sequence of Rhodotorula taiwanensis MD1149.</title>
        <authorList>
            <person name="Tkavc R."/>
            <person name="Matrosova V.Y."/>
            <person name="Grichenko O.E."/>
            <person name="Gostincar C."/>
            <person name="Volpe R.P."/>
            <person name="Klimenkova P."/>
            <person name="Gaidamakova E.K."/>
            <person name="Zhou C.E."/>
            <person name="Stewart B.J."/>
            <person name="Lyman M.G."/>
            <person name="Malfatti S.A."/>
            <person name="Rubinfeld B."/>
            <person name="Courtot M."/>
            <person name="Singh J."/>
            <person name="Dalgard C.L."/>
            <person name="Hamilton T."/>
            <person name="Frey K.G."/>
            <person name="Gunde-Cimerman N."/>
            <person name="Dugan L."/>
            <person name="Daly M.J."/>
        </authorList>
    </citation>
    <scope>NUCLEOTIDE SEQUENCE [LARGE SCALE GENOMIC DNA]</scope>
    <source>
        <strain evidence="10 11">MD1149</strain>
    </source>
</reference>
<dbReference type="GO" id="GO:0004709">
    <property type="term" value="F:MAP kinase kinase kinase activity"/>
    <property type="evidence" value="ECO:0007669"/>
    <property type="project" value="UniProtKB-EC"/>
</dbReference>
<dbReference type="SMART" id="SM01304">
    <property type="entry name" value="Ras_bdg_2"/>
    <property type="match status" value="1"/>
</dbReference>
<dbReference type="Gene3D" id="3.10.20.90">
    <property type="entry name" value="Phosphatidylinositol 3-kinase Catalytic Subunit, Chain A, domain 1"/>
    <property type="match status" value="1"/>
</dbReference>
<dbReference type="PROSITE" id="PS50011">
    <property type="entry name" value="PROTEIN_KINASE_DOM"/>
    <property type="match status" value="1"/>
</dbReference>
<feature type="compositionally biased region" description="Polar residues" evidence="7">
    <location>
        <begin position="233"/>
        <end position="247"/>
    </location>
</feature>
<evidence type="ECO:0000256" key="5">
    <source>
        <dbReference type="ARBA" id="ARBA00022840"/>
    </source>
</evidence>
<feature type="compositionally biased region" description="Acidic residues" evidence="7">
    <location>
        <begin position="956"/>
        <end position="965"/>
    </location>
</feature>
<dbReference type="InterPro" id="IPR000719">
    <property type="entry name" value="Prot_kinase_dom"/>
</dbReference>
<evidence type="ECO:0000256" key="3">
    <source>
        <dbReference type="ARBA" id="ARBA00022741"/>
    </source>
</evidence>
<dbReference type="SMART" id="SM00454">
    <property type="entry name" value="SAM"/>
    <property type="match status" value="1"/>
</dbReference>
<evidence type="ECO:0000313" key="11">
    <source>
        <dbReference type="Proteomes" id="UP000237144"/>
    </source>
</evidence>
<feature type="compositionally biased region" description="Low complexity" evidence="7">
    <location>
        <begin position="248"/>
        <end position="260"/>
    </location>
</feature>
<feature type="region of interest" description="Disordered" evidence="7">
    <location>
        <begin position="546"/>
        <end position="578"/>
    </location>
</feature>
<dbReference type="OrthoDB" id="266718at2759"/>
<dbReference type="PANTHER" id="PTHR48016:SF56">
    <property type="entry name" value="MAPKK KINASE"/>
    <property type="match status" value="1"/>
</dbReference>
<accession>A0A2S5BCM3</accession>
<feature type="compositionally biased region" description="Pro residues" evidence="7">
    <location>
        <begin position="761"/>
        <end position="771"/>
    </location>
</feature>
<feature type="region of interest" description="Disordered" evidence="7">
    <location>
        <begin position="711"/>
        <end position="782"/>
    </location>
</feature>
<protein>
    <submittedName>
        <fullName evidence="10">Putative Mitogen-activated protein kinase kinase kinase</fullName>
        <ecNumber evidence="10">2.7.11.25</ecNumber>
    </submittedName>
</protein>
<feature type="compositionally biased region" description="Low complexity" evidence="7">
    <location>
        <begin position="355"/>
        <end position="373"/>
    </location>
</feature>
<dbReference type="FunFam" id="1.10.510.10:FF:000334">
    <property type="entry name" value="Serine/threonine-protein kinase STE11"/>
    <property type="match status" value="1"/>
</dbReference>
<name>A0A2S5BCM3_9BASI</name>
<feature type="region of interest" description="Disordered" evidence="7">
    <location>
        <begin position="286"/>
        <end position="379"/>
    </location>
</feature>
<evidence type="ECO:0000256" key="4">
    <source>
        <dbReference type="ARBA" id="ARBA00022777"/>
    </source>
</evidence>
<evidence type="ECO:0000259" key="9">
    <source>
        <dbReference type="PROSITE" id="PS50105"/>
    </source>
</evidence>
<dbReference type="PROSITE" id="PS50105">
    <property type="entry name" value="SAM_DOMAIN"/>
    <property type="match status" value="1"/>
</dbReference>
<comment type="caution">
    <text evidence="10">The sequence shown here is derived from an EMBL/GenBank/DDBJ whole genome shotgun (WGS) entry which is preliminary data.</text>
</comment>
<feature type="region of interest" description="Disordered" evidence="7">
    <location>
        <begin position="986"/>
        <end position="1011"/>
    </location>
</feature>
<dbReference type="FunFam" id="3.30.200.20:FF:000387">
    <property type="entry name" value="Serine/threonine-protein kinase STE11"/>
    <property type="match status" value="1"/>
</dbReference>
<dbReference type="SUPFAM" id="SSF47769">
    <property type="entry name" value="SAM/Pointed domain"/>
    <property type="match status" value="1"/>
</dbReference>
<gene>
    <name evidence="10" type="ORF">BMF94_2284</name>
</gene>
<dbReference type="SUPFAM" id="SSF56112">
    <property type="entry name" value="Protein kinase-like (PK-like)"/>
    <property type="match status" value="1"/>
</dbReference>
<dbReference type="EMBL" id="PJQD01000023">
    <property type="protein sequence ID" value="POY74524.1"/>
    <property type="molecule type" value="Genomic_DNA"/>
</dbReference>
<feature type="binding site" evidence="6">
    <location>
        <position position="1139"/>
    </location>
    <ligand>
        <name>ATP</name>
        <dbReference type="ChEBI" id="CHEBI:30616"/>
    </ligand>
</feature>
<evidence type="ECO:0000256" key="7">
    <source>
        <dbReference type="SAM" id="MobiDB-lite"/>
    </source>
</evidence>
<feature type="compositionally biased region" description="Low complexity" evidence="7">
    <location>
        <begin position="147"/>
        <end position="159"/>
    </location>
</feature>
<dbReference type="GO" id="GO:0005524">
    <property type="term" value="F:ATP binding"/>
    <property type="evidence" value="ECO:0007669"/>
    <property type="project" value="UniProtKB-UniRule"/>
</dbReference>
<dbReference type="Gene3D" id="1.10.510.10">
    <property type="entry name" value="Transferase(Phosphotransferase) domain 1"/>
    <property type="match status" value="1"/>
</dbReference>
<feature type="region of interest" description="Disordered" evidence="7">
    <location>
        <begin position="226"/>
        <end position="260"/>
    </location>
</feature>
<dbReference type="InterPro" id="IPR001660">
    <property type="entry name" value="SAM"/>
</dbReference>
<evidence type="ECO:0000256" key="1">
    <source>
        <dbReference type="ARBA" id="ARBA00006529"/>
    </source>
</evidence>
<dbReference type="PROSITE" id="PS00107">
    <property type="entry name" value="PROTEIN_KINASE_ATP"/>
    <property type="match status" value="1"/>
</dbReference>